<dbReference type="PANTHER" id="PTHR11846">
    <property type="entry name" value="ADENYLOSUCCINATE SYNTHETASE"/>
    <property type="match status" value="1"/>
</dbReference>
<keyword evidence="4 8" id="KW-0547">Nucleotide-binding</keyword>
<gene>
    <name evidence="8" type="primary">purA</name>
    <name evidence="11" type="ORF">DY048_01515</name>
</gene>
<evidence type="ECO:0000313" key="12">
    <source>
        <dbReference type="Proteomes" id="UP000767392"/>
    </source>
</evidence>
<dbReference type="InterPro" id="IPR042109">
    <property type="entry name" value="Adenylosuccinate_synth_dom1"/>
</dbReference>
<comment type="catalytic activity">
    <reaction evidence="8 10">
        <text>IMP + L-aspartate + GTP = N(6)-(1,2-dicarboxyethyl)-AMP + GDP + phosphate + 2 H(+)</text>
        <dbReference type="Rhea" id="RHEA:15753"/>
        <dbReference type="ChEBI" id="CHEBI:15378"/>
        <dbReference type="ChEBI" id="CHEBI:29991"/>
        <dbReference type="ChEBI" id="CHEBI:37565"/>
        <dbReference type="ChEBI" id="CHEBI:43474"/>
        <dbReference type="ChEBI" id="CHEBI:57567"/>
        <dbReference type="ChEBI" id="CHEBI:58053"/>
        <dbReference type="ChEBI" id="CHEBI:58189"/>
        <dbReference type="EC" id="6.3.4.4"/>
    </reaction>
</comment>
<dbReference type="InterPro" id="IPR042111">
    <property type="entry name" value="Adenylosuccinate_synth_dom3"/>
</dbReference>
<dbReference type="PANTHER" id="PTHR11846:SF0">
    <property type="entry name" value="ADENYLOSUCCINATE SYNTHETASE"/>
    <property type="match status" value="1"/>
</dbReference>
<dbReference type="SMART" id="SM00788">
    <property type="entry name" value="Adenylsucc_synt"/>
    <property type="match status" value="1"/>
</dbReference>
<accession>A0ABY2YUQ9</accession>
<dbReference type="InterPro" id="IPR001114">
    <property type="entry name" value="Adenylosuccinate_synthetase"/>
</dbReference>
<evidence type="ECO:0000256" key="6">
    <source>
        <dbReference type="ARBA" id="ARBA00022842"/>
    </source>
</evidence>
<keyword evidence="2 8" id="KW-0436">Ligase</keyword>
<sequence length="435" mass="48667">MSSIVIVGSQWGDEGKGKITDFLSQDANMIVRYSGGDNAGHTIVIDGKKFHCQLIPSGIFYSDKLSVIGNGVVVNPKTLLQEMNYLKENGLSYEGLRISSRAQVIMPYHILFDKLQEKAKKVKLGTTHKGIGPAYMDKLERIGIRIADLINKETFARKLHQVLDIKNNILDKMYDLEPFDFNEIFNEYYAMGQKIKPYVCDTSLLINEYLDQGKKVLFEGAQGSMLDIDQGTYPFVTSSNPIAGNAAIGTGIGPNRIDSIVGVCKAYTSRVGEGPFPTELFDKKGDHIRDVAHEYGVVTKRPRRIGWLDTVVLKHAARISGFTHLSLNCLDVLSGFKTVPVCTAYEYEGKVLNYYPANLDILDKCKPIYEEMPGWDEDITQCKTVDELPENAKNYLKRVAELVGVNLCTFAVGPDRKSTNILKNVWEENEAEEVR</sequence>
<feature type="binding site" evidence="8">
    <location>
        <position position="13"/>
    </location>
    <ligand>
        <name>Mg(2+)</name>
        <dbReference type="ChEBI" id="CHEBI:18420"/>
    </ligand>
</feature>
<feature type="binding site" evidence="8">
    <location>
        <begin position="12"/>
        <end position="18"/>
    </location>
    <ligand>
        <name>GTP</name>
        <dbReference type="ChEBI" id="CHEBI:37565"/>
    </ligand>
</feature>
<feature type="binding site" evidence="8">
    <location>
        <begin position="329"/>
        <end position="331"/>
    </location>
    <ligand>
        <name>GTP</name>
        <dbReference type="ChEBI" id="CHEBI:37565"/>
    </ligand>
</feature>
<dbReference type="PROSITE" id="PS00513">
    <property type="entry name" value="ADENYLOSUCCIN_SYN_2"/>
    <property type="match status" value="1"/>
</dbReference>
<evidence type="ECO:0000256" key="4">
    <source>
        <dbReference type="ARBA" id="ARBA00022741"/>
    </source>
</evidence>
<evidence type="ECO:0000256" key="1">
    <source>
        <dbReference type="ARBA" id="ARBA00011738"/>
    </source>
</evidence>
<comment type="cofactor">
    <cofactor evidence="8">
        <name>Mg(2+)</name>
        <dbReference type="ChEBI" id="CHEBI:18420"/>
    </cofactor>
    <text evidence="8">Binds 1 Mg(2+) ion per subunit.</text>
</comment>
<comment type="similarity">
    <text evidence="8 10">Belongs to the adenylosuccinate synthetase family.</text>
</comment>
<feature type="active site" evidence="9">
    <location>
        <position position="138"/>
    </location>
</feature>
<comment type="subcellular location">
    <subcellularLocation>
        <location evidence="8">Cytoplasm</location>
    </subcellularLocation>
</comment>
<dbReference type="Gene3D" id="3.40.440.10">
    <property type="entry name" value="Adenylosuccinate Synthetase, subunit A, domain 1"/>
    <property type="match status" value="1"/>
</dbReference>
<comment type="subunit">
    <text evidence="1 8">Homodimer.</text>
</comment>
<protein>
    <recommendedName>
        <fullName evidence="8 10">Adenylosuccinate synthetase</fullName>
        <shortName evidence="8">AMPSase</shortName>
        <shortName evidence="8">AdSS</shortName>
        <ecNumber evidence="8 10">6.3.4.4</ecNumber>
    </recommendedName>
    <alternativeName>
        <fullName evidence="8">IMP--aspartate ligase</fullName>
    </alternativeName>
</protein>
<dbReference type="Gene3D" id="3.90.170.10">
    <property type="entry name" value="Adenylosuccinate Synthetase, subunit A, domain 3"/>
    <property type="match status" value="1"/>
</dbReference>
<feature type="binding site" evidence="8">
    <location>
        <position position="40"/>
    </location>
    <ligand>
        <name>Mg(2+)</name>
        <dbReference type="ChEBI" id="CHEBI:18420"/>
    </ligand>
</feature>
<keyword evidence="8" id="KW-0963">Cytoplasm</keyword>
<dbReference type="Pfam" id="PF00709">
    <property type="entry name" value="Adenylsucc_synt"/>
    <property type="match status" value="1"/>
</dbReference>
<dbReference type="GO" id="GO:0004019">
    <property type="term" value="F:adenylosuccinate synthase activity"/>
    <property type="evidence" value="ECO:0007669"/>
    <property type="project" value="UniProtKB-EC"/>
</dbReference>
<feature type="binding site" description="in other chain" evidence="8">
    <location>
        <position position="237"/>
    </location>
    <ligand>
        <name>IMP</name>
        <dbReference type="ChEBI" id="CHEBI:58053"/>
        <note>ligand shared between dimeric partners</note>
    </ligand>
</feature>
<keyword evidence="6 8" id="KW-0460">Magnesium</keyword>
<dbReference type="RefSeq" id="WP_105987420.1">
    <property type="nucleotide sequence ID" value="NZ_POST01000001.1"/>
</dbReference>
<keyword evidence="5 8" id="KW-0658">Purine biosynthesis</keyword>
<comment type="caution">
    <text evidence="11">The sequence shown here is derived from an EMBL/GenBank/DDBJ whole genome shotgun (WGS) entry which is preliminary data.</text>
</comment>
<dbReference type="Gene3D" id="1.10.300.10">
    <property type="entry name" value="Adenylosuccinate Synthetase, subunit A, domain 2"/>
    <property type="match status" value="1"/>
</dbReference>
<dbReference type="SUPFAM" id="SSF52540">
    <property type="entry name" value="P-loop containing nucleoside triphosphate hydrolases"/>
    <property type="match status" value="1"/>
</dbReference>
<keyword evidence="12" id="KW-1185">Reference proteome</keyword>
<feature type="binding site" evidence="8">
    <location>
        <position position="141"/>
    </location>
    <ligand>
        <name>IMP</name>
        <dbReference type="ChEBI" id="CHEBI:58053"/>
        <note>ligand shared between dimeric partners</note>
    </ligand>
</feature>
<evidence type="ECO:0000256" key="5">
    <source>
        <dbReference type="ARBA" id="ARBA00022755"/>
    </source>
</evidence>
<evidence type="ECO:0000313" key="11">
    <source>
        <dbReference type="EMBL" id="TPR16168.1"/>
    </source>
</evidence>
<reference evidence="11 12" key="1">
    <citation type="submission" date="2018-08" db="EMBL/GenBank/DDBJ databases">
        <title>Comparative genomics of wild bee and flower associated Lactobacillus reveals potential adaptation to the bee host.</title>
        <authorList>
            <person name="Vuong H.Q."/>
            <person name="Mcfrederick Q.S."/>
        </authorList>
    </citation>
    <scope>NUCLEOTIDE SEQUENCE [LARGE SCALE GENOMIC DNA]</scope>
    <source>
        <strain evidence="11 12">HV_04</strain>
    </source>
</reference>
<feature type="binding site" description="in other chain" evidence="8">
    <location>
        <position position="301"/>
    </location>
    <ligand>
        <name>IMP</name>
        <dbReference type="ChEBI" id="CHEBI:58053"/>
        <note>ligand shared between dimeric partners</note>
    </ligand>
</feature>
<dbReference type="CDD" id="cd03108">
    <property type="entry name" value="AdSS"/>
    <property type="match status" value="1"/>
</dbReference>
<keyword evidence="7 8" id="KW-0342">GTP-binding</keyword>
<evidence type="ECO:0000256" key="10">
    <source>
        <dbReference type="RuleBase" id="RU000520"/>
    </source>
</evidence>
<dbReference type="NCBIfam" id="NF002223">
    <property type="entry name" value="PRK01117.1"/>
    <property type="match status" value="1"/>
</dbReference>
<proteinExistence type="inferred from homology"/>
<dbReference type="EMBL" id="QUAM01000001">
    <property type="protein sequence ID" value="TPR16168.1"/>
    <property type="molecule type" value="Genomic_DNA"/>
</dbReference>
<feature type="binding site" description="in other chain" evidence="8">
    <location>
        <position position="222"/>
    </location>
    <ligand>
        <name>IMP</name>
        <dbReference type="ChEBI" id="CHEBI:58053"/>
        <note>ligand shared between dimeric partners</note>
    </ligand>
</feature>
<dbReference type="PROSITE" id="PS01266">
    <property type="entry name" value="ADENYLOSUCCIN_SYN_1"/>
    <property type="match status" value="1"/>
</dbReference>
<evidence type="ECO:0000256" key="7">
    <source>
        <dbReference type="ARBA" id="ARBA00023134"/>
    </source>
</evidence>
<evidence type="ECO:0000256" key="8">
    <source>
        <dbReference type="HAMAP-Rule" id="MF_00011"/>
    </source>
</evidence>
<feature type="binding site" evidence="8">
    <location>
        <begin position="411"/>
        <end position="413"/>
    </location>
    <ligand>
        <name>GTP</name>
        <dbReference type="ChEBI" id="CHEBI:37565"/>
    </ligand>
</feature>
<evidence type="ECO:0000256" key="2">
    <source>
        <dbReference type="ARBA" id="ARBA00022598"/>
    </source>
</evidence>
<dbReference type="NCBIfam" id="TIGR00184">
    <property type="entry name" value="purA"/>
    <property type="match status" value="1"/>
</dbReference>
<feature type="binding site" description="in other chain" evidence="8">
    <location>
        <begin position="13"/>
        <end position="16"/>
    </location>
    <ligand>
        <name>IMP</name>
        <dbReference type="ChEBI" id="CHEBI:58053"/>
        <note>ligand shared between dimeric partners</note>
    </ligand>
</feature>
<comment type="pathway">
    <text evidence="8 10">Purine metabolism; AMP biosynthesis via de novo pathway; AMP from IMP: step 1/2.</text>
</comment>
<dbReference type="Proteomes" id="UP000767392">
    <property type="component" value="Unassembled WGS sequence"/>
</dbReference>
<dbReference type="HAMAP" id="MF_00011">
    <property type="entry name" value="Adenylosucc_synth"/>
    <property type="match status" value="1"/>
</dbReference>
<evidence type="ECO:0000256" key="3">
    <source>
        <dbReference type="ARBA" id="ARBA00022723"/>
    </source>
</evidence>
<organism evidence="11 12">
    <name type="scientific">Apilactobacillus timberlakei</name>
    <dbReference type="NCBI Taxonomy" id="2008380"/>
    <lineage>
        <taxon>Bacteria</taxon>
        <taxon>Bacillati</taxon>
        <taxon>Bacillota</taxon>
        <taxon>Bacilli</taxon>
        <taxon>Lactobacillales</taxon>
        <taxon>Lactobacillaceae</taxon>
        <taxon>Apilactobacillus</taxon>
    </lineage>
</organism>
<dbReference type="InterPro" id="IPR018220">
    <property type="entry name" value="Adenylosuccin_syn_GTP-bd"/>
</dbReference>
<evidence type="ECO:0000256" key="9">
    <source>
        <dbReference type="PROSITE-ProRule" id="PRU10134"/>
    </source>
</evidence>
<comment type="function">
    <text evidence="8">Plays an important role in the de novo pathway of purine nucleotide biosynthesis. Catalyzes the first committed step in the biosynthesis of AMP from IMP.</text>
</comment>
<feature type="active site" description="Proton donor" evidence="8">
    <location>
        <position position="41"/>
    </location>
</feature>
<dbReference type="EC" id="6.3.4.4" evidence="8 10"/>
<feature type="binding site" evidence="8">
    <location>
        <position position="303"/>
    </location>
    <ligand>
        <name>GTP</name>
        <dbReference type="ChEBI" id="CHEBI:37565"/>
    </ligand>
</feature>
<dbReference type="InterPro" id="IPR042110">
    <property type="entry name" value="Adenylosuccinate_synth_dom2"/>
</dbReference>
<dbReference type="InterPro" id="IPR033128">
    <property type="entry name" value="Adenylosuccin_syn_Lys_AS"/>
</dbReference>
<keyword evidence="3 8" id="KW-0479">Metal-binding</keyword>
<dbReference type="InterPro" id="IPR027417">
    <property type="entry name" value="P-loop_NTPase"/>
</dbReference>
<feature type="binding site" description="in other chain" evidence="8">
    <location>
        <position position="127"/>
    </location>
    <ligand>
        <name>IMP</name>
        <dbReference type="ChEBI" id="CHEBI:58053"/>
        <note>ligand shared between dimeric partners</note>
    </ligand>
</feature>
<feature type="binding site" evidence="8">
    <location>
        <begin position="297"/>
        <end position="303"/>
    </location>
    <ligand>
        <name>substrate</name>
    </ligand>
</feature>
<feature type="binding site" evidence="8">
    <location>
        <begin position="40"/>
        <end position="42"/>
    </location>
    <ligand>
        <name>GTP</name>
        <dbReference type="ChEBI" id="CHEBI:37565"/>
    </ligand>
</feature>
<feature type="binding site" description="in other chain" evidence="8">
    <location>
        <begin position="38"/>
        <end position="41"/>
    </location>
    <ligand>
        <name>IMP</name>
        <dbReference type="ChEBI" id="CHEBI:58053"/>
        <note>ligand shared between dimeric partners</note>
    </ligand>
</feature>
<name>A0ABY2YUQ9_9LACO</name>
<feature type="active site" description="Proton acceptor" evidence="8">
    <location>
        <position position="13"/>
    </location>
</feature>